<evidence type="ECO:0000256" key="5">
    <source>
        <dbReference type="ARBA" id="ARBA00022989"/>
    </source>
</evidence>
<dbReference type="InterPro" id="IPR000515">
    <property type="entry name" value="MetI-like"/>
</dbReference>
<keyword evidence="10" id="KW-1185">Reference proteome</keyword>
<evidence type="ECO:0000256" key="7">
    <source>
        <dbReference type="RuleBase" id="RU363032"/>
    </source>
</evidence>
<feature type="transmembrane region" description="Helical" evidence="7">
    <location>
        <begin position="180"/>
        <end position="202"/>
    </location>
</feature>
<evidence type="ECO:0000256" key="3">
    <source>
        <dbReference type="ARBA" id="ARBA00022475"/>
    </source>
</evidence>
<evidence type="ECO:0000313" key="9">
    <source>
        <dbReference type="EMBL" id="MUG70229.1"/>
    </source>
</evidence>
<keyword evidence="3" id="KW-1003">Cell membrane</keyword>
<sequence>MPRKVQDVIFNILLWAMIAAFVFPILWLVMTSLKTRVDAFSLPPKFIFTPTYTNYSKVLEDGSFLHYYFNSVKVGFLSTLFSLLIGIPAAYALVRFPMRKKEDFAFWVLSTRMAPPIMVILPFYLVFKQFNLLDTTLGLVLIYMTFSLSFILWMMRSYFESISVDLEDAARIDGVSRLMAFIKVTIPLSAPGIAAASIFSFIMSWNEFLYSLILTGDKTKTATVAITSFITFEGIRWGEVAAAGTMVILPVIIFGICIQKYLVQGMTMGGVK</sequence>
<dbReference type="Pfam" id="PF00528">
    <property type="entry name" value="BPD_transp_1"/>
    <property type="match status" value="1"/>
</dbReference>
<evidence type="ECO:0000313" key="10">
    <source>
        <dbReference type="Proteomes" id="UP000450917"/>
    </source>
</evidence>
<protein>
    <submittedName>
        <fullName evidence="9">ABC transporter permease subunit</fullName>
    </submittedName>
</protein>
<feature type="transmembrane region" description="Helical" evidence="7">
    <location>
        <begin position="240"/>
        <end position="263"/>
    </location>
</feature>
<dbReference type="Gene3D" id="1.10.3720.10">
    <property type="entry name" value="MetI-like"/>
    <property type="match status" value="1"/>
</dbReference>
<dbReference type="SUPFAM" id="SSF161098">
    <property type="entry name" value="MetI-like"/>
    <property type="match status" value="1"/>
</dbReference>
<keyword evidence="2 7" id="KW-0813">Transport</keyword>
<dbReference type="EMBL" id="WNZX01000003">
    <property type="protein sequence ID" value="MUG70229.1"/>
    <property type="molecule type" value="Genomic_DNA"/>
</dbReference>
<feature type="transmembrane region" description="Helical" evidence="7">
    <location>
        <begin position="139"/>
        <end position="159"/>
    </location>
</feature>
<keyword evidence="5 7" id="KW-1133">Transmembrane helix</keyword>
<dbReference type="GO" id="GO:0005886">
    <property type="term" value="C:plasma membrane"/>
    <property type="evidence" value="ECO:0007669"/>
    <property type="project" value="UniProtKB-SubCell"/>
</dbReference>
<dbReference type="CDD" id="cd06261">
    <property type="entry name" value="TM_PBP2"/>
    <property type="match status" value="1"/>
</dbReference>
<evidence type="ECO:0000256" key="2">
    <source>
        <dbReference type="ARBA" id="ARBA00022448"/>
    </source>
</evidence>
<dbReference type="GO" id="GO:0055085">
    <property type="term" value="P:transmembrane transport"/>
    <property type="evidence" value="ECO:0007669"/>
    <property type="project" value="InterPro"/>
</dbReference>
<keyword evidence="6 7" id="KW-0472">Membrane</keyword>
<name>A0A7X2Z8D1_9BACL</name>
<evidence type="ECO:0000256" key="4">
    <source>
        <dbReference type="ARBA" id="ARBA00022692"/>
    </source>
</evidence>
<evidence type="ECO:0000256" key="6">
    <source>
        <dbReference type="ARBA" id="ARBA00023136"/>
    </source>
</evidence>
<evidence type="ECO:0000259" key="8">
    <source>
        <dbReference type="PROSITE" id="PS50928"/>
    </source>
</evidence>
<dbReference type="InterPro" id="IPR035906">
    <property type="entry name" value="MetI-like_sf"/>
</dbReference>
<accession>A0A7X2Z8D1</accession>
<proteinExistence type="inferred from homology"/>
<dbReference type="PANTHER" id="PTHR32243:SF18">
    <property type="entry name" value="INNER MEMBRANE ABC TRANSPORTER PERMEASE PROTEIN YCJP"/>
    <property type="match status" value="1"/>
</dbReference>
<feature type="transmembrane region" description="Helical" evidence="7">
    <location>
        <begin position="74"/>
        <end position="94"/>
    </location>
</feature>
<organism evidence="9 10">
    <name type="scientific">Paenibacillus validus</name>
    <dbReference type="NCBI Taxonomy" id="44253"/>
    <lineage>
        <taxon>Bacteria</taxon>
        <taxon>Bacillati</taxon>
        <taxon>Bacillota</taxon>
        <taxon>Bacilli</taxon>
        <taxon>Bacillales</taxon>
        <taxon>Paenibacillaceae</taxon>
        <taxon>Paenibacillus</taxon>
    </lineage>
</organism>
<dbReference type="PROSITE" id="PS50928">
    <property type="entry name" value="ABC_TM1"/>
    <property type="match status" value="1"/>
</dbReference>
<feature type="transmembrane region" description="Helical" evidence="7">
    <location>
        <begin position="106"/>
        <end position="127"/>
    </location>
</feature>
<dbReference type="Proteomes" id="UP000450917">
    <property type="component" value="Unassembled WGS sequence"/>
</dbReference>
<evidence type="ECO:0000256" key="1">
    <source>
        <dbReference type="ARBA" id="ARBA00004651"/>
    </source>
</evidence>
<keyword evidence="4 7" id="KW-0812">Transmembrane</keyword>
<dbReference type="AlphaFoldDB" id="A0A7X2Z8D1"/>
<comment type="caution">
    <text evidence="9">The sequence shown here is derived from an EMBL/GenBank/DDBJ whole genome shotgun (WGS) entry which is preliminary data.</text>
</comment>
<dbReference type="RefSeq" id="WP_054795283.1">
    <property type="nucleotide sequence ID" value="NZ_JARTHJ010000128.1"/>
</dbReference>
<comment type="subcellular location">
    <subcellularLocation>
        <location evidence="1 7">Cell membrane</location>
        <topology evidence="1 7">Multi-pass membrane protein</topology>
    </subcellularLocation>
</comment>
<comment type="similarity">
    <text evidence="7">Belongs to the binding-protein-dependent transport system permease family.</text>
</comment>
<reference evidence="9 10" key="1">
    <citation type="submission" date="2019-11" db="EMBL/GenBank/DDBJ databases">
        <title>Draft genome sequences of five Paenibacillus species of dairy origin.</title>
        <authorList>
            <person name="Olajide A.M."/>
            <person name="Chen S."/>
            <person name="Lapointe G."/>
        </authorList>
    </citation>
    <scope>NUCLEOTIDE SEQUENCE [LARGE SCALE GENOMIC DNA]</scope>
    <source>
        <strain evidence="9 10">2CS3</strain>
    </source>
</reference>
<feature type="domain" description="ABC transmembrane type-1" evidence="8">
    <location>
        <begin position="68"/>
        <end position="258"/>
    </location>
</feature>
<dbReference type="PANTHER" id="PTHR32243">
    <property type="entry name" value="MALTOSE TRANSPORT SYSTEM PERMEASE-RELATED"/>
    <property type="match status" value="1"/>
</dbReference>
<feature type="transmembrane region" description="Helical" evidence="7">
    <location>
        <begin position="12"/>
        <end position="30"/>
    </location>
</feature>
<gene>
    <name evidence="9" type="ORF">GNP93_06000</name>
</gene>
<dbReference type="InterPro" id="IPR050901">
    <property type="entry name" value="BP-dep_ABC_trans_perm"/>
</dbReference>